<dbReference type="InterPro" id="IPR000048">
    <property type="entry name" value="IQ_motif_EF-hand-BS"/>
</dbReference>
<feature type="non-terminal residue" evidence="3">
    <location>
        <position position="253"/>
    </location>
</feature>
<reference evidence="3 4" key="1">
    <citation type="journal article" date="2018" name="Front. Plant Sci.">
        <title>Red Clover (Trifolium pratense) and Zigzag Clover (T. medium) - A Picture of Genomic Similarities and Differences.</title>
        <authorList>
            <person name="Dluhosova J."/>
            <person name="Istvanek J."/>
            <person name="Nedelnik J."/>
            <person name="Repkova J."/>
        </authorList>
    </citation>
    <scope>NUCLEOTIDE SEQUENCE [LARGE SCALE GENOMIC DNA]</scope>
    <source>
        <strain evidence="4">cv. 10/8</strain>
        <tissue evidence="3">Leaf</tissue>
    </source>
</reference>
<dbReference type="AlphaFoldDB" id="A0A392MB88"/>
<proteinExistence type="predicted"/>
<dbReference type="GO" id="GO:0016020">
    <property type="term" value="C:membrane"/>
    <property type="evidence" value="ECO:0007669"/>
    <property type="project" value="TreeGrafter"/>
</dbReference>
<evidence type="ECO:0000256" key="1">
    <source>
        <dbReference type="ARBA" id="ARBA00022860"/>
    </source>
</evidence>
<dbReference type="PANTHER" id="PTHR13140:SF706">
    <property type="entry name" value="DILUTE CLASS UNCONVENTIONAL MYOSIN, ISOFORM C"/>
    <property type="match status" value="1"/>
</dbReference>
<keyword evidence="4" id="KW-1185">Reference proteome</keyword>
<protein>
    <submittedName>
        <fullName evidence="3">Myosin-2-like</fullName>
    </submittedName>
</protein>
<dbReference type="GO" id="GO:0005737">
    <property type="term" value="C:cytoplasm"/>
    <property type="evidence" value="ECO:0007669"/>
    <property type="project" value="TreeGrafter"/>
</dbReference>
<dbReference type="Gene3D" id="1.20.5.190">
    <property type="match status" value="1"/>
</dbReference>
<gene>
    <name evidence="3" type="ORF">A2U01_0005613</name>
</gene>
<dbReference type="Pfam" id="PF00612">
    <property type="entry name" value="IQ"/>
    <property type="match status" value="3"/>
</dbReference>
<dbReference type="EMBL" id="LXQA010007360">
    <property type="protein sequence ID" value="MCH84777.1"/>
    <property type="molecule type" value="Genomic_DNA"/>
</dbReference>
<feature type="region of interest" description="Disordered" evidence="2">
    <location>
        <begin position="96"/>
        <end position="124"/>
    </location>
</feature>
<dbReference type="Proteomes" id="UP000265520">
    <property type="component" value="Unassembled WGS sequence"/>
</dbReference>
<evidence type="ECO:0000313" key="4">
    <source>
        <dbReference type="Proteomes" id="UP000265520"/>
    </source>
</evidence>
<dbReference type="GO" id="GO:0015629">
    <property type="term" value="C:actin cytoskeleton"/>
    <property type="evidence" value="ECO:0007669"/>
    <property type="project" value="TreeGrafter"/>
</dbReference>
<dbReference type="SMART" id="SM00015">
    <property type="entry name" value="IQ"/>
    <property type="match status" value="3"/>
</dbReference>
<name>A0A392MB88_9FABA</name>
<organism evidence="3 4">
    <name type="scientific">Trifolium medium</name>
    <dbReference type="NCBI Taxonomy" id="97028"/>
    <lineage>
        <taxon>Eukaryota</taxon>
        <taxon>Viridiplantae</taxon>
        <taxon>Streptophyta</taxon>
        <taxon>Embryophyta</taxon>
        <taxon>Tracheophyta</taxon>
        <taxon>Spermatophyta</taxon>
        <taxon>Magnoliopsida</taxon>
        <taxon>eudicotyledons</taxon>
        <taxon>Gunneridae</taxon>
        <taxon>Pentapetalae</taxon>
        <taxon>rosids</taxon>
        <taxon>fabids</taxon>
        <taxon>Fabales</taxon>
        <taxon>Fabaceae</taxon>
        <taxon>Papilionoideae</taxon>
        <taxon>50 kb inversion clade</taxon>
        <taxon>NPAAA clade</taxon>
        <taxon>Hologalegina</taxon>
        <taxon>IRL clade</taxon>
        <taxon>Trifolieae</taxon>
        <taxon>Trifolium</taxon>
    </lineage>
</organism>
<feature type="compositionally biased region" description="Basic and acidic residues" evidence="2">
    <location>
        <begin position="115"/>
        <end position="124"/>
    </location>
</feature>
<dbReference type="GO" id="GO:0051015">
    <property type="term" value="F:actin filament binding"/>
    <property type="evidence" value="ECO:0007669"/>
    <property type="project" value="TreeGrafter"/>
</dbReference>
<dbReference type="GO" id="GO:0000146">
    <property type="term" value="F:microfilament motor activity"/>
    <property type="evidence" value="ECO:0007669"/>
    <property type="project" value="TreeGrafter"/>
</dbReference>
<evidence type="ECO:0000256" key="2">
    <source>
        <dbReference type="SAM" id="MobiDB-lite"/>
    </source>
</evidence>
<dbReference type="SUPFAM" id="SSF52540">
    <property type="entry name" value="P-loop containing nucleoside triphosphate hydrolases"/>
    <property type="match status" value="1"/>
</dbReference>
<comment type="caution">
    <text evidence="3">The sequence shown here is derived from an EMBL/GenBank/DDBJ whole genome shotgun (WGS) entry which is preliminary data.</text>
</comment>
<sequence length="253" mass="28991">MVGALEDKRKLVLQGILGVQKCVRGHQARSHFNKLKNGVTILQSFVRGEIARRKYGVMVKSSITISSENIEEIQAIITLQSVIRGWLVRKHNSSLNKLKKHPENGKSRRRSRLKMSFDKQKEEENAELREQLKQFEKRWIEYEKKMKTMEEMWQRQMASLQMSLAAAKTSLASENANGQPSRHDVSLPSNFCYDSEEAISMGSRTPRTPGCSTPLKYSSSLSEVRAARDGNGAINNLMKEFEQRRQTFDEDAR</sequence>
<dbReference type="PROSITE" id="PS50096">
    <property type="entry name" value="IQ"/>
    <property type="match status" value="3"/>
</dbReference>
<evidence type="ECO:0000313" key="3">
    <source>
        <dbReference type="EMBL" id="MCH84777.1"/>
    </source>
</evidence>
<dbReference type="InterPro" id="IPR027417">
    <property type="entry name" value="P-loop_NTPase"/>
</dbReference>
<keyword evidence="1" id="KW-0112">Calmodulin-binding</keyword>
<dbReference type="GO" id="GO:0005516">
    <property type="term" value="F:calmodulin binding"/>
    <property type="evidence" value="ECO:0007669"/>
    <property type="project" value="UniProtKB-KW"/>
</dbReference>
<dbReference type="PANTHER" id="PTHR13140">
    <property type="entry name" value="MYOSIN"/>
    <property type="match status" value="1"/>
</dbReference>
<dbReference type="GO" id="GO:0007015">
    <property type="term" value="P:actin filament organization"/>
    <property type="evidence" value="ECO:0007669"/>
    <property type="project" value="TreeGrafter"/>
</dbReference>
<accession>A0A392MB88</accession>